<sequence length="758" mass="86433">MNHSRHVETVVIPVEAKVRFLEAQQKQQKAPTGIKVVEWLACNLQTCNKDYELGHSKTRISYIMPKNKEYKPVDSPTRLIPSPVWLIKQETDKPGLQGQKKGLGKNLSFPISPKLIYKQAILAPIINSPASYNLPRNQHCSVPPSKSPLNYFIKLESLWRKLIIRYFLSYYSLSPIHNFCVHFAPPVARRNPPKIRLNLCTTYNQNKIVISSVYDQVKLNNLNLSSMEKALVTSIKIPHKLHLIAFKTPNTYYSANALVQLMPDVTCHLVIIDWSWSCHHWYPEALKIDMLSPQGEGECCPATFHTKGQTSMRNISTRLMFKFSFSMHWHSSGTSPVTTRNLKMTHFLLVKLRMDLPQITHTEILMAPKMFRPRPMRRQWLQRGRDCNKDVVSVPILFVCSSPLIIHFFFSLLISFCQFHSYFLFHNLTFIFFIEIDPYLLKLAQTAKKTCSTACIFLAMGMETGELRVFIIGGATPIPKCGIGGATPKNLQNKFLGVVTYLRPPGGITATPKCWSRHLGVANPILGGRKSNSWGLRTQLLKINMILFYLIILFFLLLFINSIIIGYYPKIYIPLFQNFPKGVLFSIVDTEFMVSKSKCISFNQNASCSLPLNENFLLEEGLSSEKFPTATVGGCPLIPGSPQNLSIVPMHCFSCSQLGWDRITHPLTARNIDLIFISSFFIQNGWSAVGLHGLQWGYMGWFQTSPLFLKSYLQPTRSPNSHLNRISYYFKIKKQRIKNLNKSILGNKNQNKIESSEP</sequence>
<keyword evidence="1" id="KW-0472">Membrane</keyword>
<gene>
    <name evidence="2" type="ORF">VP01_679g5</name>
</gene>
<proteinExistence type="predicted"/>
<evidence type="ECO:0000256" key="1">
    <source>
        <dbReference type="SAM" id="Phobius"/>
    </source>
</evidence>
<keyword evidence="3" id="KW-1185">Reference proteome</keyword>
<dbReference type="EMBL" id="LAVV01012160">
    <property type="protein sequence ID" value="KNZ46965.1"/>
    <property type="molecule type" value="Genomic_DNA"/>
</dbReference>
<accession>A0A0L6UGQ4</accession>
<keyword evidence="1" id="KW-1133">Transmembrane helix</keyword>
<evidence type="ECO:0000313" key="3">
    <source>
        <dbReference type="Proteomes" id="UP000037035"/>
    </source>
</evidence>
<keyword evidence="1" id="KW-0812">Transmembrane</keyword>
<feature type="transmembrane region" description="Helical" evidence="1">
    <location>
        <begin position="391"/>
        <end position="416"/>
    </location>
</feature>
<protein>
    <submittedName>
        <fullName evidence="2">Uncharacterized protein</fullName>
    </submittedName>
</protein>
<dbReference type="Proteomes" id="UP000037035">
    <property type="component" value="Unassembled WGS sequence"/>
</dbReference>
<comment type="caution">
    <text evidence="2">The sequence shown here is derived from an EMBL/GenBank/DDBJ whole genome shotgun (WGS) entry which is preliminary data.</text>
</comment>
<name>A0A0L6UGQ4_9BASI</name>
<reference evidence="2 3" key="1">
    <citation type="submission" date="2015-08" db="EMBL/GenBank/DDBJ databases">
        <title>Next Generation Sequencing and Analysis of the Genome of Puccinia sorghi L Schw, the Causal Agent of Maize Common Rust.</title>
        <authorList>
            <person name="Rochi L."/>
            <person name="Burguener G."/>
            <person name="Darino M."/>
            <person name="Turjanski A."/>
            <person name="Kreff E."/>
            <person name="Dieguez M.J."/>
            <person name="Sacco F."/>
        </authorList>
    </citation>
    <scope>NUCLEOTIDE SEQUENCE [LARGE SCALE GENOMIC DNA]</scope>
    <source>
        <strain evidence="2 3">RO10H11247</strain>
    </source>
</reference>
<organism evidence="2 3">
    <name type="scientific">Puccinia sorghi</name>
    <dbReference type="NCBI Taxonomy" id="27349"/>
    <lineage>
        <taxon>Eukaryota</taxon>
        <taxon>Fungi</taxon>
        <taxon>Dikarya</taxon>
        <taxon>Basidiomycota</taxon>
        <taxon>Pucciniomycotina</taxon>
        <taxon>Pucciniomycetes</taxon>
        <taxon>Pucciniales</taxon>
        <taxon>Pucciniaceae</taxon>
        <taxon>Puccinia</taxon>
    </lineage>
</organism>
<dbReference type="AlphaFoldDB" id="A0A0L6UGQ4"/>
<evidence type="ECO:0000313" key="2">
    <source>
        <dbReference type="EMBL" id="KNZ46965.1"/>
    </source>
</evidence>
<dbReference type="VEuPathDB" id="FungiDB:VP01_679g5"/>
<feature type="transmembrane region" description="Helical" evidence="1">
    <location>
        <begin position="546"/>
        <end position="568"/>
    </location>
</feature>
<feature type="transmembrane region" description="Helical" evidence="1">
    <location>
        <begin position="422"/>
        <end position="441"/>
    </location>
</feature>